<reference evidence="1" key="1">
    <citation type="submission" date="2018-05" db="EMBL/GenBank/DDBJ databases">
        <authorList>
            <person name="Lanie J.A."/>
            <person name="Ng W.-L."/>
            <person name="Kazmierczak K.M."/>
            <person name="Andrzejewski T.M."/>
            <person name="Davidsen T.M."/>
            <person name="Wayne K.J."/>
            <person name="Tettelin H."/>
            <person name="Glass J.I."/>
            <person name="Rusch D."/>
            <person name="Podicherti R."/>
            <person name="Tsui H.-C.T."/>
            <person name="Winkler M.E."/>
        </authorList>
    </citation>
    <scope>NUCLEOTIDE SEQUENCE</scope>
</reference>
<proteinExistence type="predicted"/>
<accession>A0A382VGJ8</accession>
<name>A0A382VGJ8_9ZZZZ</name>
<dbReference type="EMBL" id="UINC01151421">
    <property type="protein sequence ID" value="SVD45018.1"/>
    <property type="molecule type" value="Genomic_DNA"/>
</dbReference>
<gene>
    <name evidence="1" type="ORF">METZ01_LOCUS397872</name>
</gene>
<sequence length="25" mass="2784">MRGLKQAVLMFWTGPQAPIQCSSHP</sequence>
<organism evidence="1">
    <name type="scientific">marine metagenome</name>
    <dbReference type="NCBI Taxonomy" id="408172"/>
    <lineage>
        <taxon>unclassified sequences</taxon>
        <taxon>metagenomes</taxon>
        <taxon>ecological metagenomes</taxon>
    </lineage>
</organism>
<protein>
    <submittedName>
        <fullName evidence="1">Uncharacterized protein</fullName>
    </submittedName>
</protein>
<evidence type="ECO:0000313" key="1">
    <source>
        <dbReference type="EMBL" id="SVD45018.1"/>
    </source>
</evidence>
<dbReference type="AlphaFoldDB" id="A0A382VGJ8"/>